<name>A0AAD6GGV8_9EURO</name>
<dbReference type="Gene3D" id="3.40.630.30">
    <property type="match status" value="1"/>
</dbReference>
<proteinExistence type="predicted"/>
<evidence type="ECO:0000313" key="3">
    <source>
        <dbReference type="Proteomes" id="UP001220324"/>
    </source>
</evidence>
<dbReference type="InterPro" id="IPR016181">
    <property type="entry name" value="Acyl_CoA_acyltransferase"/>
</dbReference>
<comment type="caution">
    <text evidence="2">The sequence shown here is derived from an EMBL/GenBank/DDBJ whole genome shotgun (WGS) entry which is preliminary data.</text>
</comment>
<dbReference type="InterPro" id="IPR000182">
    <property type="entry name" value="GNAT_dom"/>
</dbReference>
<dbReference type="Pfam" id="PF13302">
    <property type="entry name" value="Acetyltransf_3"/>
    <property type="match status" value="1"/>
</dbReference>
<gene>
    <name evidence="2" type="ORF">N7494_006742</name>
</gene>
<dbReference type="InterPro" id="IPR051531">
    <property type="entry name" value="N-acetyltransferase"/>
</dbReference>
<dbReference type="EMBL" id="JAQIZZ010000005">
    <property type="protein sequence ID" value="KAJ5541666.1"/>
    <property type="molecule type" value="Genomic_DNA"/>
</dbReference>
<dbReference type="Proteomes" id="UP001220324">
    <property type="component" value="Unassembled WGS sequence"/>
</dbReference>
<dbReference type="PANTHER" id="PTHR43792">
    <property type="entry name" value="GNAT FAMILY, PUTATIVE (AFU_ORTHOLOGUE AFUA_3G00765)-RELATED-RELATED"/>
    <property type="match status" value="1"/>
</dbReference>
<dbReference type="GO" id="GO:0016747">
    <property type="term" value="F:acyltransferase activity, transferring groups other than amino-acyl groups"/>
    <property type="evidence" value="ECO:0007669"/>
    <property type="project" value="InterPro"/>
</dbReference>
<feature type="domain" description="N-acetyltransferase" evidence="1">
    <location>
        <begin position="22"/>
        <end position="197"/>
    </location>
</feature>
<dbReference type="AlphaFoldDB" id="A0AAD6GGV8"/>
<sequence length="226" mass="25921">METSLQDLLPPYSRTQAIYTSRLILRPFQWTDLESLYRLRTAPEVMQWTSQVQTDSSIQQTREWMQRYMDDTETPRRNFNFIVTLRADKDNHPDELQPNSFSDDNSAIIGVCGLTSLDSLPVSPLPSFGYMFLPETWGKGYATEAVLGFQKEWKRLIDLGHQTHSIPLGSRHDLYDIRAVTLEANLPSASVLRKCGWSVYEAVEINGEKLLRWVLDRSVSSDLSTS</sequence>
<evidence type="ECO:0000259" key="1">
    <source>
        <dbReference type="Pfam" id="PF13302"/>
    </source>
</evidence>
<dbReference type="SUPFAM" id="SSF55729">
    <property type="entry name" value="Acyl-CoA N-acyltransferases (Nat)"/>
    <property type="match status" value="1"/>
</dbReference>
<evidence type="ECO:0000313" key="2">
    <source>
        <dbReference type="EMBL" id="KAJ5541666.1"/>
    </source>
</evidence>
<reference evidence="2 3" key="1">
    <citation type="journal article" date="2023" name="IMA Fungus">
        <title>Comparative genomic study of the Penicillium genus elucidates a diverse pangenome and 15 lateral gene transfer events.</title>
        <authorList>
            <person name="Petersen C."/>
            <person name="Sorensen T."/>
            <person name="Nielsen M.R."/>
            <person name="Sondergaard T.E."/>
            <person name="Sorensen J.L."/>
            <person name="Fitzpatrick D.A."/>
            <person name="Frisvad J.C."/>
            <person name="Nielsen K.L."/>
        </authorList>
    </citation>
    <scope>NUCLEOTIDE SEQUENCE [LARGE SCALE GENOMIC DNA]</scope>
    <source>
        <strain evidence="2 3">IBT 35679</strain>
    </source>
</reference>
<organism evidence="2 3">
    <name type="scientific">Penicillium frequentans</name>
    <dbReference type="NCBI Taxonomy" id="3151616"/>
    <lineage>
        <taxon>Eukaryota</taxon>
        <taxon>Fungi</taxon>
        <taxon>Dikarya</taxon>
        <taxon>Ascomycota</taxon>
        <taxon>Pezizomycotina</taxon>
        <taxon>Eurotiomycetes</taxon>
        <taxon>Eurotiomycetidae</taxon>
        <taxon>Eurotiales</taxon>
        <taxon>Aspergillaceae</taxon>
        <taxon>Penicillium</taxon>
    </lineage>
</organism>
<keyword evidence="3" id="KW-1185">Reference proteome</keyword>
<dbReference type="PANTHER" id="PTHR43792:SF1">
    <property type="entry name" value="N-ACETYLTRANSFERASE DOMAIN-CONTAINING PROTEIN"/>
    <property type="match status" value="1"/>
</dbReference>
<protein>
    <submittedName>
        <fullName evidence="2">GNAT domain-containing protein</fullName>
    </submittedName>
</protein>
<accession>A0AAD6GGV8</accession>